<dbReference type="OrthoDB" id="9306952at2759"/>
<name>A0A7L0FZX6_CORCN</name>
<dbReference type="EMBL" id="VXAM01002833">
    <property type="protein sequence ID" value="NXK01256.1"/>
    <property type="molecule type" value="Genomic_DNA"/>
</dbReference>
<sequence length="84" mass="9534">TFSPILDPLWKVMQASYSTLNLTNPKLTDRCWLCYDVQPPYYEAVGTQEPFTRSNETNPSECNWGDRKKGITMQQVTGIGKCIG</sequence>
<evidence type="ECO:0000313" key="1">
    <source>
        <dbReference type="EMBL" id="NXK01256.1"/>
    </source>
</evidence>
<proteinExistence type="predicted"/>
<dbReference type="InterPro" id="IPR018154">
    <property type="entry name" value="TLV/ENV_coat_polyprotein"/>
</dbReference>
<gene>
    <name evidence="1" type="primary">Fv4_2</name>
    <name evidence="1" type="ORF">CORCON_R15541</name>
</gene>
<dbReference type="Proteomes" id="UP000526942">
    <property type="component" value="Unassembled WGS sequence"/>
</dbReference>
<dbReference type="AlphaFoldDB" id="A0A7L0FZX6"/>
<accession>A0A7L0FZX6</accession>
<reference evidence="1 2" key="1">
    <citation type="submission" date="2019-09" db="EMBL/GenBank/DDBJ databases">
        <title>Bird 10,000 Genomes (B10K) Project - Family phase.</title>
        <authorList>
            <person name="Zhang G."/>
        </authorList>
    </citation>
    <scope>NUCLEOTIDE SEQUENCE [LARGE SCALE GENOMIC DNA]</scope>
    <source>
        <strain evidence="1">B10K-DU-011-20</strain>
        <tissue evidence="1">Muscle</tissue>
    </source>
</reference>
<feature type="non-terminal residue" evidence="1">
    <location>
        <position position="84"/>
    </location>
</feature>
<evidence type="ECO:0000313" key="2">
    <source>
        <dbReference type="Proteomes" id="UP000526942"/>
    </source>
</evidence>
<keyword evidence="2" id="KW-1185">Reference proteome</keyword>
<comment type="caution">
    <text evidence="1">The sequence shown here is derived from an EMBL/GenBank/DDBJ whole genome shotgun (WGS) entry which is preliminary data.</text>
</comment>
<protein>
    <submittedName>
        <fullName evidence="1">ENV2 protein</fullName>
    </submittedName>
</protein>
<feature type="non-terminal residue" evidence="1">
    <location>
        <position position="1"/>
    </location>
</feature>
<dbReference type="Pfam" id="PF00429">
    <property type="entry name" value="TLV_coat"/>
    <property type="match status" value="1"/>
</dbReference>
<organism evidence="1 2">
    <name type="scientific">Corythaixoides concolor</name>
    <name type="common">Grey go-away-bird</name>
    <dbReference type="NCBI Taxonomy" id="103956"/>
    <lineage>
        <taxon>Eukaryota</taxon>
        <taxon>Metazoa</taxon>
        <taxon>Chordata</taxon>
        <taxon>Craniata</taxon>
        <taxon>Vertebrata</taxon>
        <taxon>Euteleostomi</taxon>
        <taxon>Archelosauria</taxon>
        <taxon>Archosauria</taxon>
        <taxon>Dinosauria</taxon>
        <taxon>Saurischia</taxon>
        <taxon>Theropoda</taxon>
        <taxon>Coelurosauria</taxon>
        <taxon>Aves</taxon>
        <taxon>Neognathae</taxon>
        <taxon>Neoaves</taxon>
        <taxon>Otidimorphae</taxon>
        <taxon>Musophagiformes</taxon>
        <taxon>Musophagidae</taxon>
        <taxon>Corythaixoides</taxon>
    </lineage>
</organism>